<protein>
    <submittedName>
        <fullName evidence="2">Uncharacterized protein</fullName>
    </submittedName>
</protein>
<gene>
    <name evidence="2" type="ORF">FRX31_024155</name>
</gene>
<evidence type="ECO:0000256" key="1">
    <source>
        <dbReference type="SAM" id="MobiDB-lite"/>
    </source>
</evidence>
<proteinExistence type="predicted"/>
<accession>A0A7J6VNB9</accession>
<dbReference type="Proteomes" id="UP000554482">
    <property type="component" value="Unassembled WGS sequence"/>
</dbReference>
<name>A0A7J6VNB9_THATH</name>
<keyword evidence="3" id="KW-1185">Reference proteome</keyword>
<evidence type="ECO:0000313" key="2">
    <source>
        <dbReference type="EMBL" id="KAF5186257.1"/>
    </source>
</evidence>
<dbReference type="AlphaFoldDB" id="A0A7J6VNB9"/>
<feature type="region of interest" description="Disordered" evidence="1">
    <location>
        <begin position="1"/>
        <end position="38"/>
    </location>
</feature>
<reference evidence="2 3" key="1">
    <citation type="submission" date="2020-06" db="EMBL/GenBank/DDBJ databases">
        <title>Transcriptomic and genomic resources for Thalictrum thalictroides and T. hernandezii: Facilitating candidate gene discovery in an emerging model plant lineage.</title>
        <authorList>
            <person name="Arias T."/>
            <person name="Riano-Pachon D.M."/>
            <person name="Di Stilio V.S."/>
        </authorList>
    </citation>
    <scope>NUCLEOTIDE SEQUENCE [LARGE SCALE GENOMIC DNA]</scope>
    <source>
        <strain evidence="3">cv. WT478/WT964</strain>
        <tissue evidence="2">Leaves</tissue>
    </source>
</reference>
<organism evidence="2 3">
    <name type="scientific">Thalictrum thalictroides</name>
    <name type="common">Rue-anemone</name>
    <name type="synonym">Anemone thalictroides</name>
    <dbReference type="NCBI Taxonomy" id="46969"/>
    <lineage>
        <taxon>Eukaryota</taxon>
        <taxon>Viridiplantae</taxon>
        <taxon>Streptophyta</taxon>
        <taxon>Embryophyta</taxon>
        <taxon>Tracheophyta</taxon>
        <taxon>Spermatophyta</taxon>
        <taxon>Magnoliopsida</taxon>
        <taxon>Ranunculales</taxon>
        <taxon>Ranunculaceae</taxon>
        <taxon>Thalictroideae</taxon>
        <taxon>Thalictrum</taxon>
    </lineage>
</organism>
<sequence length="90" mass="10161">MNDNEDGEDSIENVNEDHGVHVSIDDEDIHENKNGENEDSNAVWQVVADHLQAAAEALEQAEIRKVFEEWPGIVAYSRKNQSLLQGWFAV</sequence>
<feature type="compositionally biased region" description="Basic and acidic residues" evidence="1">
    <location>
        <begin position="15"/>
        <end position="36"/>
    </location>
</feature>
<feature type="compositionally biased region" description="Acidic residues" evidence="1">
    <location>
        <begin position="1"/>
        <end position="11"/>
    </location>
</feature>
<comment type="caution">
    <text evidence="2">The sequence shown here is derived from an EMBL/GenBank/DDBJ whole genome shotgun (WGS) entry which is preliminary data.</text>
</comment>
<evidence type="ECO:0000313" key="3">
    <source>
        <dbReference type="Proteomes" id="UP000554482"/>
    </source>
</evidence>
<dbReference type="EMBL" id="JABWDY010029596">
    <property type="protein sequence ID" value="KAF5186257.1"/>
    <property type="molecule type" value="Genomic_DNA"/>
</dbReference>